<reference evidence="1 2" key="1">
    <citation type="submission" date="2019-09" db="EMBL/GenBank/DDBJ databases">
        <title>Reversal of blaTEM antimicrobial resistance by CRISPR-Cas9 in clinical E. coli and other Enterobacteriaceae strains.</title>
        <authorList>
            <person name="Tagliaferri T."/>
            <person name="Guimaraes N."/>
            <person name="Pereira M."/>
            <person name="Felicori L."/>
            <person name="Horz H.-P."/>
            <person name="Santos S."/>
            <person name="Mendes T."/>
        </authorList>
    </citation>
    <scope>NUCLEOTIDE SEQUENCE [LARGE SCALE GENOMIC DNA]</scope>
    <source>
        <strain evidence="1 2">E2_blaTEM_MG</strain>
    </source>
</reference>
<feature type="non-terminal residue" evidence="1">
    <location>
        <position position="37"/>
    </location>
</feature>
<evidence type="ECO:0000313" key="2">
    <source>
        <dbReference type="Proteomes" id="UP000476281"/>
    </source>
</evidence>
<proteinExistence type="predicted"/>
<dbReference type="AlphaFoldDB" id="A0A6L3X6P0"/>
<keyword evidence="1" id="KW-0378">Hydrolase</keyword>
<dbReference type="GO" id="GO:0016787">
    <property type="term" value="F:hydrolase activity"/>
    <property type="evidence" value="ECO:0007669"/>
    <property type="project" value="UniProtKB-KW"/>
</dbReference>
<name>A0A6L3X6P0_9ENTR</name>
<gene>
    <name evidence="1" type="ORF">F9C29_31280</name>
</gene>
<protein>
    <submittedName>
        <fullName evidence="1">Alpha/beta hydrolase</fullName>
    </submittedName>
</protein>
<dbReference type="EMBL" id="WBSZ01002087">
    <property type="protein sequence ID" value="KAB2454058.1"/>
    <property type="molecule type" value="Genomic_DNA"/>
</dbReference>
<organism evidence="1 2">
    <name type="scientific">Enterobacter hormaechei</name>
    <dbReference type="NCBI Taxonomy" id="158836"/>
    <lineage>
        <taxon>Bacteria</taxon>
        <taxon>Pseudomonadati</taxon>
        <taxon>Pseudomonadota</taxon>
        <taxon>Gammaproteobacteria</taxon>
        <taxon>Enterobacterales</taxon>
        <taxon>Enterobacteriaceae</taxon>
        <taxon>Enterobacter</taxon>
        <taxon>Enterobacter cloacae complex</taxon>
    </lineage>
</organism>
<sequence>MEYPLLDNTDLPLVLLGGTLCNARLWQPVIARLNVSA</sequence>
<dbReference type="Proteomes" id="UP000476281">
    <property type="component" value="Unassembled WGS sequence"/>
</dbReference>
<accession>A0A6L3X6P0</accession>
<evidence type="ECO:0000313" key="1">
    <source>
        <dbReference type="EMBL" id="KAB2454058.1"/>
    </source>
</evidence>
<comment type="caution">
    <text evidence="1">The sequence shown here is derived from an EMBL/GenBank/DDBJ whole genome shotgun (WGS) entry which is preliminary data.</text>
</comment>